<protein>
    <recommendedName>
        <fullName evidence="1">Transcription factor IIIC 90kDa subunit N-terminal domain-containing protein</fullName>
    </recommendedName>
</protein>
<dbReference type="Proteomes" id="UP000246740">
    <property type="component" value="Unassembled WGS sequence"/>
</dbReference>
<dbReference type="GO" id="GO:0006384">
    <property type="term" value="P:transcription initiation at RNA polymerase III promoter"/>
    <property type="evidence" value="ECO:0007669"/>
    <property type="project" value="InterPro"/>
</dbReference>
<dbReference type="PANTHER" id="PTHR15496">
    <property type="entry name" value="GENERAL TRANSCRIPTION FACTOR 3C POLYPEPTIDE 4 FAMILY"/>
    <property type="match status" value="1"/>
</dbReference>
<evidence type="ECO:0000313" key="3">
    <source>
        <dbReference type="Proteomes" id="UP000246740"/>
    </source>
</evidence>
<reference evidence="2 3" key="1">
    <citation type="journal article" date="2018" name="Mol. Biol. Evol.">
        <title>Broad Genomic Sampling Reveals a Smut Pathogenic Ancestry of the Fungal Clade Ustilaginomycotina.</title>
        <authorList>
            <person name="Kijpornyongpan T."/>
            <person name="Mondo S.J."/>
            <person name="Barry K."/>
            <person name="Sandor L."/>
            <person name="Lee J."/>
            <person name="Lipzen A."/>
            <person name="Pangilinan J."/>
            <person name="LaButti K."/>
            <person name="Hainaut M."/>
            <person name="Henrissat B."/>
            <person name="Grigoriev I.V."/>
            <person name="Spatafora J.W."/>
            <person name="Aime M.C."/>
        </authorList>
    </citation>
    <scope>NUCLEOTIDE SEQUENCE [LARGE SCALE GENOMIC DNA]</scope>
    <source>
        <strain evidence="2 3">MCA 3645</strain>
    </source>
</reference>
<dbReference type="AlphaFoldDB" id="A0A317XWL4"/>
<dbReference type="OrthoDB" id="6021743at2759"/>
<dbReference type="InterPro" id="IPR044230">
    <property type="entry name" value="GTF3C4"/>
</dbReference>
<proteinExistence type="predicted"/>
<dbReference type="EMBL" id="KZ819189">
    <property type="protein sequence ID" value="PWZ02223.1"/>
    <property type="molecule type" value="Genomic_DNA"/>
</dbReference>
<keyword evidence="3" id="KW-1185">Reference proteome</keyword>
<sequence>MVSDGSRTLVASVPLAGCASNYGNLQWSELGQALVVTQESLFVLSPIFALHAKLATSHALCDVECHPSWSGRFPHTCCQISAKTLLENDPTERERIAIEVDYTQVHPLFASPRWKDASWSKPGMGPHGSCLILAISSELDLLVIGAPKNSWTGDWTLLHAVDFSPVAQQVSLNLLGGSADKLHDAPRMAFSRSRALKRKRQSAAEVLCATWADAPQMPRRSLVTRRDGTDPLHGSFAFVIAGTRSGHIAVWECHAGTGRCFLASVSSVSSSPVEQLLLGTSPGVCEDGAQGRLVFQDSQGLRLCNFYAMEDHALAELCNSQPSRLSQLGFRMVSNWKWFEHQLVFTTVGRAHVYDFRTDSITTYLFTVGTAETDADPYLPAISISAEVHAQSFTVVLQDLHHYHLLAIDGGDDGNNQDIRVAAQSPDELLGYPPLVADLQSQHDSLQAYHGLEFEPASTRESPHRMQASTLMDEHAAFLGFKVSETSKFHLMLIKNGATEIQALVASALKSAGVGVGSGRPPVTSIHALIASVLVAEDRKTALCELDFAVKKEAERIAAHNSDGKDDGGALAADRQLMLRAQNQALFCIYAWLQVGSDRILDSEVDQRGQVLLTSWLESVSW</sequence>
<accession>A0A317XWL4</accession>
<gene>
    <name evidence="2" type="ORF">BCV70DRAFT_198497</name>
</gene>
<dbReference type="GO" id="GO:0000127">
    <property type="term" value="C:transcription factor TFIIIC complex"/>
    <property type="evidence" value="ECO:0007669"/>
    <property type="project" value="InterPro"/>
</dbReference>
<evidence type="ECO:0000259" key="1">
    <source>
        <dbReference type="Pfam" id="PF12657"/>
    </source>
</evidence>
<organism evidence="2 3">
    <name type="scientific">Testicularia cyperi</name>
    <dbReference type="NCBI Taxonomy" id="1882483"/>
    <lineage>
        <taxon>Eukaryota</taxon>
        <taxon>Fungi</taxon>
        <taxon>Dikarya</taxon>
        <taxon>Basidiomycota</taxon>
        <taxon>Ustilaginomycotina</taxon>
        <taxon>Ustilaginomycetes</taxon>
        <taxon>Ustilaginales</taxon>
        <taxon>Anthracoideaceae</taxon>
        <taxon>Testicularia</taxon>
    </lineage>
</organism>
<dbReference type="Pfam" id="PF12657">
    <property type="entry name" value="TFIIIC_delta"/>
    <property type="match status" value="1"/>
</dbReference>
<dbReference type="PANTHER" id="PTHR15496:SF2">
    <property type="entry name" value="GENERAL TRANSCRIPTION FACTOR 3C POLYPEPTIDE 4"/>
    <property type="match status" value="1"/>
</dbReference>
<dbReference type="InterPro" id="IPR024761">
    <property type="entry name" value="TFIIIC_delta_N"/>
</dbReference>
<name>A0A317XWL4_9BASI</name>
<feature type="domain" description="Transcription factor IIIC 90kDa subunit N-terminal" evidence="1">
    <location>
        <begin position="27"/>
        <end position="254"/>
    </location>
</feature>
<dbReference type="GO" id="GO:0004402">
    <property type="term" value="F:histone acetyltransferase activity"/>
    <property type="evidence" value="ECO:0007669"/>
    <property type="project" value="InterPro"/>
</dbReference>
<dbReference type="STRING" id="1882483.A0A317XWL4"/>
<evidence type="ECO:0000313" key="2">
    <source>
        <dbReference type="EMBL" id="PWZ02223.1"/>
    </source>
</evidence>
<dbReference type="InParanoid" id="A0A317XWL4"/>